<dbReference type="InterPro" id="IPR036397">
    <property type="entry name" value="RNaseH_sf"/>
</dbReference>
<feature type="region of interest" description="Disordered" evidence="1">
    <location>
        <begin position="1"/>
        <end position="22"/>
    </location>
</feature>
<dbReference type="EMBL" id="CP092867">
    <property type="protein sequence ID" value="UYV67479.1"/>
    <property type="molecule type" value="Genomic_DNA"/>
</dbReference>
<protein>
    <recommendedName>
        <fullName evidence="2">Mos1 transposase HTH domain-containing protein</fullName>
    </recommendedName>
</protein>
<feature type="domain" description="Mos1 transposase HTH" evidence="2">
    <location>
        <begin position="343"/>
        <end position="388"/>
    </location>
</feature>
<evidence type="ECO:0000256" key="1">
    <source>
        <dbReference type="SAM" id="MobiDB-lite"/>
    </source>
</evidence>
<keyword evidence="4" id="KW-1185">Reference proteome</keyword>
<feature type="region of interest" description="Disordered" evidence="1">
    <location>
        <begin position="305"/>
        <end position="325"/>
    </location>
</feature>
<dbReference type="Proteomes" id="UP001235939">
    <property type="component" value="Chromosome 05"/>
</dbReference>
<dbReference type="PANTHER" id="PTHR46060">
    <property type="entry name" value="MARINER MOS1 TRANSPOSASE-LIKE PROTEIN"/>
    <property type="match status" value="1"/>
</dbReference>
<dbReference type="InterPro" id="IPR052709">
    <property type="entry name" value="Transposase-MT_Hybrid"/>
</dbReference>
<dbReference type="Gene3D" id="3.30.420.10">
    <property type="entry name" value="Ribonuclease H-like superfamily/Ribonuclease H"/>
    <property type="match status" value="1"/>
</dbReference>
<evidence type="ECO:0000259" key="2">
    <source>
        <dbReference type="Pfam" id="PF17906"/>
    </source>
</evidence>
<organism evidence="3 4">
    <name type="scientific">Cordylochernes scorpioides</name>
    <dbReference type="NCBI Taxonomy" id="51811"/>
    <lineage>
        <taxon>Eukaryota</taxon>
        <taxon>Metazoa</taxon>
        <taxon>Ecdysozoa</taxon>
        <taxon>Arthropoda</taxon>
        <taxon>Chelicerata</taxon>
        <taxon>Arachnida</taxon>
        <taxon>Pseudoscorpiones</taxon>
        <taxon>Cheliferoidea</taxon>
        <taxon>Chernetidae</taxon>
        <taxon>Cordylochernes</taxon>
    </lineage>
</organism>
<gene>
    <name evidence="3" type="ORF">LAZ67_5000858</name>
</gene>
<accession>A0ABY6KGB5</accession>
<evidence type="ECO:0000313" key="4">
    <source>
        <dbReference type="Proteomes" id="UP001235939"/>
    </source>
</evidence>
<evidence type="ECO:0000313" key="3">
    <source>
        <dbReference type="EMBL" id="UYV67479.1"/>
    </source>
</evidence>
<reference evidence="3 4" key="1">
    <citation type="submission" date="2022-01" db="EMBL/GenBank/DDBJ databases">
        <title>A chromosomal length assembly of Cordylochernes scorpioides.</title>
        <authorList>
            <person name="Zeh D."/>
            <person name="Zeh J."/>
        </authorList>
    </citation>
    <scope>NUCLEOTIDE SEQUENCE [LARGE SCALE GENOMIC DNA]</scope>
    <source>
        <strain evidence="3">IN4F17</strain>
        <tissue evidence="3">Whole Body</tissue>
    </source>
</reference>
<sequence length="420" mass="47358">MVGPRRSSEALPEAQTAPKEGHGETITGVMYCQKIDEIHQKLRRICPRLVNRKGPILLHDNGRPHVSMITRQKLNELGYETLDPPPYSPDLSPTDYHFLKHLANFLGEKCFKNQGDAETAFNAFIASTTPDFYKTGIYQLVSACGSVDRSLDHRYWSCRRIRLLIIEAFSVLGRPPDLRAWIFGSGLEDDDLASAKFIIYRYFVQLEEEPRQPERERERDGPATAERPFVSHTITHCLTSPKVLTDGPHLPPLGMSLLSQVTGLYIPSLSGLALGFHRRVKAKTSPQDDDVPIDDMTTKLLFMPQEKRRKGIEDSPRDRGSKDRALRDSNLGCIKNAFKTGNRIILLHEFKLGHNAAETNRNVISAWGKGATSERTIRRCFEKILNGDISLGDEEGRGRPFVVDNDQLKAIIEADTRKTT</sequence>
<dbReference type="Pfam" id="PF17906">
    <property type="entry name" value="HTH_48"/>
    <property type="match status" value="1"/>
</dbReference>
<proteinExistence type="predicted"/>
<dbReference type="PANTHER" id="PTHR46060:SF2">
    <property type="entry name" value="HISTONE-LYSINE N-METHYLTRANSFERASE SETMAR"/>
    <property type="match status" value="1"/>
</dbReference>
<dbReference type="Gene3D" id="1.10.10.1450">
    <property type="match status" value="1"/>
</dbReference>
<name>A0ABY6KGB5_9ARAC</name>
<dbReference type="InterPro" id="IPR041426">
    <property type="entry name" value="Mos1_HTH"/>
</dbReference>
<feature type="compositionally biased region" description="Basic and acidic residues" evidence="1">
    <location>
        <begin position="311"/>
        <end position="325"/>
    </location>
</feature>